<dbReference type="FunFam" id="2.60.120.260:FF:000065">
    <property type="entry name" value="Beta-galactosidase A"/>
    <property type="match status" value="1"/>
</dbReference>
<evidence type="ECO:0000256" key="3">
    <source>
        <dbReference type="ARBA" id="ARBA00012756"/>
    </source>
</evidence>
<proteinExistence type="inferred from homology"/>
<evidence type="ECO:0000256" key="6">
    <source>
        <dbReference type="ARBA" id="ARBA00023180"/>
    </source>
</evidence>
<reference evidence="13" key="1">
    <citation type="journal article" date="2019" name="bioRxiv">
        <title>Genomics, evolutionary history and diagnostics of the Alternaria alternata species group including apple and Asian pear pathotypes.</title>
        <authorList>
            <person name="Armitage A.D."/>
            <person name="Cockerton H.M."/>
            <person name="Sreenivasaprasad S."/>
            <person name="Woodhall J.W."/>
            <person name="Lane C.R."/>
            <person name="Harrison R.J."/>
            <person name="Clarkson J.P."/>
        </authorList>
    </citation>
    <scope>NUCLEOTIDE SEQUENCE [LARGE SCALE GENOMIC DNA]</scope>
    <source>
        <strain evidence="13">FERA 1177</strain>
    </source>
</reference>
<dbReference type="Gene3D" id="2.60.390.10">
    <property type="entry name" value="Beta-galactosidase, domain 3"/>
    <property type="match status" value="1"/>
</dbReference>
<feature type="domain" description="Beta-galactosidase" evidence="11">
    <location>
        <begin position="394"/>
        <end position="572"/>
    </location>
</feature>
<accession>A0A4Q4N6V6</accession>
<dbReference type="SMART" id="SM01029">
    <property type="entry name" value="BetaGal_dom2"/>
    <property type="match status" value="1"/>
</dbReference>
<dbReference type="InterPro" id="IPR008979">
    <property type="entry name" value="Galactose-bd-like_sf"/>
</dbReference>
<dbReference type="SUPFAM" id="SSF117100">
    <property type="entry name" value="Beta-galactosidase LacA, domain 3"/>
    <property type="match status" value="1"/>
</dbReference>
<comment type="caution">
    <text evidence="12">The sequence shown here is derived from an EMBL/GenBank/DDBJ whole genome shotgun (WGS) entry which is preliminary data.</text>
</comment>
<dbReference type="PROSITE" id="PS01182">
    <property type="entry name" value="GLYCOSYL_HYDROL_F35"/>
    <property type="match status" value="1"/>
</dbReference>
<dbReference type="Pfam" id="PF13363">
    <property type="entry name" value="BetaGal_dom3"/>
    <property type="match status" value="1"/>
</dbReference>
<dbReference type="GO" id="GO:0004565">
    <property type="term" value="F:beta-galactosidase activity"/>
    <property type="evidence" value="ECO:0007669"/>
    <property type="project" value="UniProtKB-EC"/>
</dbReference>
<evidence type="ECO:0000256" key="4">
    <source>
        <dbReference type="ARBA" id="ARBA00022729"/>
    </source>
</evidence>
<dbReference type="InterPro" id="IPR037110">
    <property type="entry name" value="Betagal_dom2_sf"/>
</dbReference>
<protein>
    <recommendedName>
        <fullName evidence="3 8">Beta-galactosidase</fullName>
        <ecNumber evidence="3 8">3.2.1.23</ecNumber>
    </recommendedName>
</protein>
<sequence length="1241" mass="136571">MKSFLKLGGAVALGCFAVESAARAVGYSPKEFIKPYKREALQDIVTWDEDSLFVHGERIFLYSGEVHPFRLPVPDLYADLFQKIKALGYNGVSFYVDWALLEGKPGVYREEGVFDLQPFFDAAQEAGIYLLARPGPYINAEVSGGGFPGWIQRVNGTLRTRAPDFLEATDNYMKNVLAKIKPAQITEGGPIILIQPENEYTQATSAIKPFPDPVYMQYVEDQIRDAGIVVPLISNDASAKGNNAPGQPAAVDIYGHDGYPLGFDCANPTTWPDGNLPTNWHQLHEQQSPTTPYSIVEFQSGSFDPWGGPGFDKCGVLVGAEFNRVFYKQLYSFGVTILNLYMTYGGTNWGNLGHPGGYTSYDYAAPIKEDRQVDREKYSELKLQANFLKVSPAYLTAARGNASNSTWTTSTDLSVTPATNEKTTFYFLRHSKYNSLESTTYKLHVTTSIFGNITVPQMNGTSLTLNGRDSKVHVSDYDIGGATLVYSTAEVFTWHKYDDKTVLVVYGGSGETHELALDVTGLEVVEGDVASTTAKGTTILNFKADGTRKIAKVGADSPVYVYMLDRGEAFNYWAIDQAPHDSSNPVIVKAGYLMRTAKVTGDTIALVGDINATTTVEVIGGASSEVSKMTFNGKDIDFTTSEQGTLSADIEFAKPDISIPKLSELEWKFVDSLPEIQPGYDDSEWTAADLKKTYNSLRPLTTPVSLYSSDYGYHTGTLLFRGTFTASGNESTFYLSTQGGSAFGSSAWIGDQFLGSWRGYDAAMNGNATFTMPNLTKGKTYTITVVVDNQGLDENWTIGTETMKNPRGILDYKLSGHDASDVVWKLTGNLGGEDYRDISRGPLNEGGLYVERQGLHLPGALTATDAKWQASAGPVADGISAPGIGFFATEFDLNMPSGYDIPLSFTFINGTSSSNSSSSGSSVPAYRVQLYVNGWQYGKYVSNVGPQVKFPVTEGILNYNGTNYLGVSLWGLDGGSTKVDGLELEVDAEIWSGMKSVATVMGSDDRNLSGGISFFDLPGELRNAIYEHFIDLMPSVKDAINLACVHKQTHSEFAMLFVLRSNLSLDFEDLNDFLHHFFVRCPNSALKDVRCYLEVEVYWCSSYSLDMLAVAAVLREYPLLWIGWFEECACNACLCSFEYQGPTFVQSFLTDMAVDHFNKLISAKLSRGKFYESSQLLIVTGKGVSRQTVEGWKLTCRRNIKFTVHREVYEDFEDFDLDGETDLDNDNDNLGDKQVGRWFGE</sequence>
<feature type="chain" id="PRO_5020530124" description="Beta-galactosidase" evidence="10">
    <location>
        <begin position="23"/>
        <end position="1241"/>
    </location>
</feature>
<dbReference type="InterPro" id="IPR025300">
    <property type="entry name" value="BetaGal_jelly_roll_dom"/>
</dbReference>
<evidence type="ECO:0000313" key="12">
    <source>
        <dbReference type="EMBL" id="RYN71048.1"/>
    </source>
</evidence>
<evidence type="ECO:0000256" key="9">
    <source>
        <dbReference type="RuleBase" id="RU003679"/>
    </source>
</evidence>
<dbReference type="VEuPathDB" id="FungiDB:CC77DRAFT_950910"/>
<evidence type="ECO:0000259" key="11">
    <source>
        <dbReference type="SMART" id="SM01029"/>
    </source>
</evidence>
<dbReference type="Proteomes" id="UP000291422">
    <property type="component" value="Unassembled WGS sequence"/>
</dbReference>
<dbReference type="Gene3D" id="3.20.20.80">
    <property type="entry name" value="Glycosidases"/>
    <property type="match status" value="1"/>
</dbReference>
<keyword evidence="7 8" id="KW-0326">Glycosidase</keyword>
<dbReference type="InterPro" id="IPR031330">
    <property type="entry name" value="Gly_Hdrlase_35_cat"/>
</dbReference>
<evidence type="ECO:0000256" key="1">
    <source>
        <dbReference type="ARBA" id="ARBA00001412"/>
    </source>
</evidence>
<comment type="catalytic activity">
    <reaction evidence="1 8">
        <text>Hydrolysis of terminal non-reducing beta-D-galactose residues in beta-D-galactosides.</text>
        <dbReference type="EC" id="3.2.1.23"/>
    </reaction>
</comment>
<dbReference type="InterPro" id="IPR036833">
    <property type="entry name" value="BetaGal_dom3_sf"/>
</dbReference>
<keyword evidence="4 10" id="KW-0732">Signal</keyword>
<dbReference type="PRINTS" id="PR00742">
    <property type="entry name" value="GLHYDRLASE35"/>
</dbReference>
<feature type="signal peptide" evidence="10">
    <location>
        <begin position="1"/>
        <end position="22"/>
    </location>
</feature>
<dbReference type="InterPro" id="IPR025972">
    <property type="entry name" value="BetaGal_dom3"/>
</dbReference>
<dbReference type="SUPFAM" id="SSF49785">
    <property type="entry name" value="Galactose-binding domain-like"/>
    <property type="match status" value="2"/>
</dbReference>
<dbReference type="InterPro" id="IPR017853">
    <property type="entry name" value="GH"/>
</dbReference>
<dbReference type="InterPro" id="IPR019801">
    <property type="entry name" value="Glyco_hydro_35_CS"/>
</dbReference>
<evidence type="ECO:0000313" key="13">
    <source>
        <dbReference type="Proteomes" id="UP000291422"/>
    </source>
</evidence>
<evidence type="ECO:0000256" key="7">
    <source>
        <dbReference type="ARBA" id="ARBA00023295"/>
    </source>
</evidence>
<dbReference type="EC" id="3.2.1.23" evidence="3 8"/>
<dbReference type="InterPro" id="IPR001944">
    <property type="entry name" value="Glycoside_Hdrlase_35"/>
</dbReference>
<dbReference type="Pfam" id="PF13364">
    <property type="entry name" value="BetaGal_ABD2"/>
    <property type="match status" value="2"/>
</dbReference>
<keyword evidence="5 8" id="KW-0378">Hydrolase</keyword>
<dbReference type="InterPro" id="IPR018954">
    <property type="entry name" value="Betagal_dom2"/>
</dbReference>
<dbReference type="AlphaFoldDB" id="A0A4Q4N6V6"/>
<dbReference type="FunFam" id="3.20.20.80:FF:000040">
    <property type="entry name" value="Beta-galactosidase A"/>
    <property type="match status" value="1"/>
</dbReference>
<evidence type="ECO:0000256" key="8">
    <source>
        <dbReference type="RuleBase" id="RU000675"/>
    </source>
</evidence>
<dbReference type="FunFam" id="2.102.20.10:FF:000001">
    <property type="entry name" value="Beta-galactosidase A"/>
    <property type="match status" value="1"/>
</dbReference>
<dbReference type="SUPFAM" id="SSF51011">
    <property type="entry name" value="Glycosyl hydrolase domain"/>
    <property type="match status" value="1"/>
</dbReference>
<evidence type="ECO:0000256" key="2">
    <source>
        <dbReference type="ARBA" id="ARBA00009809"/>
    </source>
</evidence>
<organism evidence="12 13">
    <name type="scientific">Alternaria alternata</name>
    <name type="common">Alternaria rot fungus</name>
    <name type="synonym">Torula alternata</name>
    <dbReference type="NCBI Taxonomy" id="5599"/>
    <lineage>
        <taxon>Eukaryota</taxon>
        <taxon>Fungi</taxon>
        <taxon>Dikarya</taxon>
        <taxon>Ascomycota</taxon>
        <taxon>Pezizomycotina</taxon>
        <taxon>Dothideomycetes</taxon>
        <taxon>Pleosporomycetidae</taxon>
        <taxon>Pleosporales</taxon>
        <taxon>Pleosporineae</taxon>
        <taxon>Pleosporaceae</taxon>
        <taxon>Alternaria</taxon>
        <taxon>Alternaria sect. Alternaria</taxon>
        <taxon>Alternaria alternata complex</taxon>
    </lineage>
</organism>
<dbReference type="PANTHER" id="PTHR23421">
    <property type="entry name" value="BETA-GALACTOSIDASE RELATED"/>
    <property type="match status" value="1"/>
</dbReference>
<dbReference type="SUPFAM" id="SSF51445">
    <property type="entry name" value="(Trans)glycosidases"/>
    <property type="match status" value="1"/>
</dbReference>
<dbReference type="Gene3D" id="2.60.120.260">
    <property type="entry name" value="Galactose-binding domain-like"/>
    <property type="match status" value="2"/>
</dbReference>
<dbReference type="EMBL" id="PDXD01000035">
    <property type="protein sequence ID" value="RYN71048.1"/>
    <property type="molecule type" value="Genomic_DNA"/>
</dbReference>
<comment type="similarity">
    <text evidence="2 9">Belongs to the glycosyl hydrolase 35 family.</text>
</comment>
<dbReference type="Pfam" id="PF10435">
    <property type="entry name" value="BetaGal_dom2"/>
    <property type="match status" value="1"/>
</dbReference>
<name>A0A4Q4N6V6_ALTAL</name>
<evidence type="ECO:0000256" key="10">
    <source>
        <dbReference type="SAM" id="SignalP"/>
    </source>
</evidence>
<dbReference type="Gene3D" id="2.102.20.10">
    <property type="entry name" value="Beta-galactosidase, domain 2"/>
    <property type="match status" value="1"/>
</dbReference>
<evidence type="ECO:0000256" key="5">
    <source>
        <dbReference type="ARBA" id="ARBA00022801"/>
    </source>
</evidence>
<gene>
    <name evidence="12" type="ORF">AA0117_g9877</name>
</gene>
<dbReference type="Pfam" id="PF01301">
    <property type="entry name" value="Glyco_hydro_35"/>
    <property type="match status" value="1"/>
</dbReference>
<keyword evidence="6" id="KW-0325">Glycoprotein</keyword>
<dbReference type="GO" id="GO:0005975">
    <property type="term" value="P:carbohydrate metabolic process"/>
    <property type="evidence" value="ECO:0007669"/>
    <property type="project" value="InterPro"/>
</dbReference>